<dbReference type="GeneID" id="25916113"/>
<evidence type="ECO:0000259" key="1">
    <source>
        <dbReference type="Pfam" id="PF01105"/>
    </source>
</evidence>
<evidence type="ECO:0000313" key="2">
    <source>
        <dbReference type="EMBL" id="KNC71848.1"/>
    </source>
</evidence>
<dbReference type="RefSeq" id="XP_014145750.1">
    <property type="nucleotide sequence ID" value="XM_014290275.1"/>
</dbReference>
<feature type="domain" description="GOLD" evidence="1">
    <location>
        <begin position="2"/>
        <end position="109"/>
    </location>
</feature>
<sequence>MYFQVISGASNDNDVQALFWDAKDREIDMVTGVTNFFEHESVDDGAVRICFRNLQSFKNLWVYFEVNVDRADDDDDDFDDMGAANKEAQKAVIVKYDQMKKKALSIHQKLT</sequence>
<gene>
    <name evidence="2" type="ORF">SARC_15609</name>
</gene>
<dbReference type="Pfam" id="PF01105">
    <property type="entry name" value="EMP24_GP25L"/>
    <property type="match status" value="1"/>
</dbReference>
<evidence type="ECO:0000313" key="3">
    <source>
        <dbReference type="Proteomes" id="UP000054560"/>
    </source>
</evidence>
<protein>
    <recommendedName>
        <fullName evidence="1">GOLD domain-containing protein</fullName>
    </recommendedName>
</protein>
<feature type="non-terminal residue" evidence="2">
    <location>
        <position position="111"/>
    </location>
</feature>
<proteinExistence type="predicted"/>
<dbReference type="InterPro" id="IPR009038">
    <property type="entry name" value="GOLD_dom"/>
</dbReference>
<dbReference type="EMBL" id="KQ248014">
    <property type="protein sequence ID" value="KNC71848.1"/>
    <property type="molecule type" value="Genomic_DNA"/>
</dbReference>
<name>A0A0L0F6R7_9EUKA</name>
<dbReference type="Proteomes" id="UP000054560">
    <property type="component" value="Unassembled WGS sequence"/>
</dbReference>
<reference evidence="2 3" key="1">
    <citation type="submission" date="2011-02" db="EMBL/GenBank/DDBJ databases">
        <title>The Genome Sequence of Sphaeroforma arctica JP610.</title>
        <authorList>
            <consortium name="The Broad Institute Genome Sequencing Platform"/>
            <person name="Russ C."/>
            <person name="Cuomo C."/>
            <person name="Young S.K."/>
            <person name="Zeng Q."/>
            <person name="Gargeya S."/>
            <person name="Alvarado L."/>
            <person name="Berlin A."/>
            <person name="Chapman S.B."/>
            <person name="Chen Z."/>
            <person name="Freedman E."/>
            <person name="Gellesch M."/>
            <person name="Goldberg J."/>
            <person name="Griggs A."/>
            <person name="Gujja S."/>
            <person name="Heilman E."/>
            <person name="Heiman D."/>
            <person name="Howarth C."/>
            <person name="Mehta T."/>
            <person name="Neiman D."/>
            <person name="Pearson M."/>
            <person name="Roberts A."/>
            <person name="Saif S."/>
            <person name="Shea T."/>
            <person name="Shenoy N."/>
            <person name="Sisk P."/>
            <person name="Stolte C."/>
            <person name="Sykes S."/>
            <person name="White J."/>
            <person name="Yandava C."/>
            <person name="Burger G."/>
            <person name="Gray M.W."/>
            <person name="Holland P.W.H."/>
            <person name="King N."/>
            <person name="Lang F.B.F."/>
            <person name="Roger A.J."/>
            <person name="Ruiz-Trillo I."/>
            <person name="Haas B."/>
            <person name="Nusbaum C."/>
            <person name="Birren B."/>
        </authorList>
    </citation>
    <scope>NUCLEOTIDE SEQUENCE [LARGE SCALE GENOMIC DNA]</scope>
    <source>
        <strain evidence="2 3">JP610</strain>
    </source>
</reference>
<keyword evidence="3" id="KW-1185">Reference proteome</keyword>
<organism evidence="2 3">
    <name type="scientific">Sphaeroforma arctica JP610</name>
    <dbReference type="NCBI Taxonomy" id="667725"/>
    <lineage>
        <taxon>Eukaryota</taxon>
        <taxon>Ichthyosporea</taxon>
        <taxon>Ichthyophonida</taxon>
        <taxon>Sphaeroforma</taxon>
    </lineage>
</organism>
<accession>A0A0L0F6R7</accession>
<dbReference type="AlphaFoldDB" id="A0A0L0F6R7"/>